<feature type="signal peptide" evidence="1">
    <location>
        <begin position="1"/>
        <end position="18"/>
    </location>
</feature>
<dbReference type="EMBL" id="KL584832">
    <property type="protein sequence ID" value="KEQ63232.1"/>
    <property type="molecule type" value="Genomic_DNA"/>
</dbReference>
<evidence type="ECO:0000313" key="3">
    <source>
        <dbReference type="Proteomes" id="UP000030672"/>
    </source>
</evidence>
<dbReference type="HOGENOM" id="CLU_936844_0_0_1"/>
<keyword evidence="1" id="KW-0732">Signal</keyword>
<evidence type="ECO:0000313" key="2">
    <source>
        <dbReference type="EMBL" id="KEQ63232.1"/>
    </source>
</evidence>
<dbReference type="GeneID" id="63914925"/>
<protein>
    <submittedName>
        <fullName evidence="2">Uncharacterized protein</fullName>
    </submittedName>
</protein>
<dbReference type="RefSeq" id="XP_040880255.1">
    <property type="nucleotide sequence ID" value="XM_041021552.1"/>
</dbReference>
<proteinExistence type="predicted"/>
<dbReference type="AlphaFoldDB" id="A0A074VZW7"/>
<accession>A0A074VZW7</accession>
<sequence length="297" mass="29522">MKSTLTILALASLSQVLAVPATSKATADKCVPLDKTFQLNVPHGSTPLSQINYAGFNWNIPKAAVEGTLVSFFGNFHKNDTTSSQITTVTNSNQVPDGNSMSSATGSANGTTIVTTTFASGNASSAAGAAQDTTSDSSTASTGNANSTAIANAAGQVTIVTNATVADASNEQSVQNERKAAAATTCAADNDGASASAEEISTVTFTTANGTRIESNAYAACSAGVLAPSAAGSGSSSSGSQASVSQVSASVTCNGTTTTVVDDETHYAITVKGTYCQNSGFSGAIAGQRIAYAEAEC</sequence>
<name>A0A074VZW7_AURM1</name>
<gene>
    <name evidence="2" type="ORF">M437DRAFT_47910</name>
</gene>
<reference evidence="2 3" key="1">
    <citation type="journal article" date="2014" name="BMC Genomics">
        <title>Genome sequencing of four Aureobasidium pullulans varieties: biotechnological potential, stress tolerance, and description of new species.</title>
        <authorList>
            <person name="Gostin Ar C."/>
            <person name="Ohm R.A."/>
            <person name="Kogej T."/>
            <person name="Sonjak S."/>
            <person name="Turk M."/>
            <person name="Zajc J."/>
            <person name="Zalar P."/>
            <person name="Grube M."/>
            <person name="Sun H."/>
            <person name="Han J."/>
            <person name="Sharma A."/>
            <person name="Chiniquy J."/>
            <person name="Ngan C.Y."/>
            <person name="Lipzen A."/>
            <person name="Barry K."/>
            <person name="Grigoriev I.V."/>
            <person name="Gunde-Cimerman N."/>
        </authorList>
    </citation>
    <scope>NUCLEOTIDE SEQUENCE [LARGE SCALE GENOMIC DNA]</scope>
    <source>
        <strain evidence="2 3">CBS 110374</strain>
    </source>
</reference>
<evidence type="ECO:0000256" key="1">
    <source>
        <dbReference type="SAM" id="SignalP"/>
    </source>
</evidence>
<organism evidence="2 3">
    <name type="scientific">Aureobasidium melanogenum (strain CBS 110374)</name>
    <name type="common">Aureobasidium pullulans var. melanogenum</name>
    <dbReference type="NCBI Taxonomy" id="1043003"/>
    <lineage>
        <taxon>Eukaryota</taxon>
        <taxon>Fungi</taxon>
        <taxon>Dikarya</taxon>
        <taxon>Ascomycota</taxon>
        <taxon>Pezizomycotina</taxon>
        <taxon>Dothideomycetes</taxon>
        <taxon>Dothideomycetidae</taxon>
        <taxon>Dothideales</taxon>
        <taxon>Saccotheciaceae</taxon>
        <taxon>Aureobasidium</taxon>
    </lineage>
</organism>
<dbReference type="Proteomes" id="UP000030672">
    <property type="component" value="Unassembled WGS sequence"/>
</dbReference>
<feature type="chain" id="PRO_5001702415" evidence="1">
    <location>
        <begin position="19"/>
        <end position="297"/>
    </location>
</feature>
<keyword evidence="3" id="KW-1185">Reference proteome</keyword>